<dbReference type="AlphaFoldDB" id="A0A6I9QC98"/>
<dbReference type="PANTHER" id="PTHR35317:SF18">
    <property type="entry name" value="RNA-DIRECTED DNA POLYMERASE"/>
    <property type="match status" value="1"/>
</dbReference>
<organism evidence="1 2">
    <name type="scientific">Elaeis guineensis var. tenera</name>
    <name type="common">Oil palm</name>
    <dbReference type="NCBI Taxonomy" id="51953"/>
    <lineage>
        <taxon>Eukaryota</taxon>
        <taxon>Viridiplantae</taxon>
        <taxon>Streptophyta</taxon>
        <taxon>Embryophyta</taxon>
        <taxon>Tracheophyta</taxon>
        <taxon>Spermatophyta</taxon>
        <taxon>Magnoliopsida</taxon>
        <taxon>Liliopsida</taxon>
        <taxon>Arecaceae</taxon>
        <taxon>Arecoideae</taxon>
        <taxon>Cocoseae</taxon>
        <taxon>Elaeidinae</taxon>
        <taxon>Elaeis</taxon>
    </lineage>
</organism>
<gene>
    <name evidence="2" type="primary">LOC105033512</name>
</gene>
<reference evidence="2" key="1">
    <citation type="submission" date="2025-08" db="UniProtKB">
        <authorList>
            <consortium name="RefSeq"/>
        </authorList>
    </citation>
    <scope>IDENTIFICATION</scope>
</reference>
<proteinExistence type="predicted"/>
<evidence type="ECO:0000313" key="2">
    <source>
        <dbReference type="RefSeq" id="XP_010906668.1"/>
    </source>
</evidence>
<dbReference type="InParanoid" id="A0A6I9QC98"/>
<sequence length="169" mass="19631">MASKNNIADLNKGEKLDSKNYNIWRTKLYYVLEKQDVLEAINHAMTDPDEKNSAQNRKDQEAYCAWKAKDTTACGILISTMVDDLVNECKLFFNTHKMWVHLKENFGGTTVTRLRQLTIKFDTYKKCPNHTINEHLNKMFKMIRELKAAGHIFTDEQQVQTVIRSLSNS</sequence>
<accession>A0A6I9QC98</accession>
<dbReference type="Pfam" id="PF14223">
    <property type="entry name" value="Retrotran_gag_2"/>
    <property type="match status" value="1"/>
</dbReference>
<dbReference type="OrthoDB" id="1909174at2759"/>
<dbReference type="RefSeq" id="XP_010906668.1">
    <property type="nucleotide sequence ID" value="XM_010908366.1"/>
</dbReference>
<evidence type="ECO:0000313" key="1">
    <source>
        <dbReference type="Proteomes" id="UP000504607"/>
    </source>
</evidence>
<dbReference type="Proteomes" id="UP000504607">
    <property type="component" value="Unplaced"/>
</dbReference>
<keyword evidence="1" id="KW-1185">Reference proteome</keyword>
<dbReference type="PANTHER" id="PTHR35317">
    <property type="entry name" value="OS04G0629600 PROTEIN"/>
    <property type="match status" value="1"/>
</dbReference>
<protein>
    <submittedName>
        <fullName evidence="2">Uncharacterized protein LOC105033512</fullName>
    </submittedName>
</protein>
<name>A0A6I9QC98_ELAGV</name>